<dbReference type="STRING" id="1353009.A0A1Y2ICT6"/>
<feature type="compositionally biased region" description="Basic and acidic residues" evidence="1">
    <location>
        <begin position="264"/>
        <end position="292"/>
    </location>
</feature>
<name>A0A1Y2ICT6_TRAC3</name>
<dbReference type="AlphaFoldDB" id="A0A1Y2ICT6"/>
<feature type="compositionally biased region" description="Polar residues" evidence="1">
    <location>
        <begin position="1"/>
        <end position="11"/>
    </location>
</feature>
<evidence type="ECO:0000313" key="2">
    <source>
        <dbReference type="EMBL" id="OSC98897.1"/>
    </source>
</evidence>
<reference evidence="2 3" key="1">
    <citation type="journal article" date="2015" name="Biotechnol. Biofuels">
        <title>Enhanced degradation of softwood versus hardwood by the white-rot fungus Pycnoporus coccineus.</title>
        <authorList>
            <person name="Couturier M."/>
            <person name="Navarro D."/>
            <person name="Chevret D."/>
            <person name="Henrissat B."/>
            <person name="Piumi F."/>
            <person name="Ruiz-Duenas F.J."/>
            <person name="Martinez A.T."/>
            <person name="Grigoriev I.V."/>
            <person name="Riley R."/>
            <person name="Lipzen A."/>
            <person name="Berrin J.G."/>
            <person name="Master E.R."/>
            <person name="Rosso M.N."/>
        </authorList>
    </citation>
    <scope>NUCLEOTIDE SEQUENCE [LARGE SCALE GENOMIC DNA]</scope>
    <source>
        <strain evidence="2 3">BRFM310</strain>
    </source>
</reference>
<feature type="region of interest" description="Disordered" evidence="1">
    <location>
        <begin position="1"/>
        <end position="187"/>
    </location>
</feature>
<gene>
    <name evidence="2" type="ORF">PYCCODRAFT_1427556</name>
</gene>
<sequence length="299" mass="32446">MSSENDQSTTLPGDKDDAHLNTLASEIFDFEPSSSGDDYPPSVNDTSSSLIARSITPETPPTRVAHDCPEEPFLPEPRHEFGDTPSTAASHQLPESAGPTEASGSTLVDTVQSEHETNQPTTLPPPSQPQAPRRSARKRPRSSASQSANQPSGSTKKRKTTSGAIPASAEPIASGSALPPAAPARTKPRGCDFVYGGFRRVNRPHLATHYPPGTLDGAAMVDCLWAGCGQRNGKDLYEHVAADHIRIRYRCTLHDSDERCDWDFPKPGHIDQHLEREHGRPKRRLGDGDVQVKGKKRQT</sequence>
<dbReference type="EMBL" id="KZ084133">
    <property type="protein sequence ID" value="OSC98897.1"/>
    <property type="molecule type" value="Genomic_DNA"/>
</dbReference>
<evidence type="ECO:0000256" key="1">
    <source>
        <dbReference type="SAM" id="MobiDB-lite"/>
    </source>
</evidence>
<dbReference type="OrthoDB" id="2757562at2759"/>
<organism evidence="2 3">
    <name type="scientific">Trametes coccinea (strain BRFM310)</name>
    <name type="common">Pycnoporus coccineus</name>
    <dbReference type="NCBI Taxonomy" id="1353009"/>
    <lineage>
        <taxon>Eukaryota</taxon>
        <taxon>Fungi</taxon>
        <taxon>Dikarya</taxon>
        <taxon>Basidiomycota</taxon>
        <taxon>Agaricomycotina</taxon>
        <taxon>Agaricomycetes</taxon>
        <taxon>Polyporales</taxon>
        <taxon>Polyporaceae</taxon>
        <taxon>Trametes</taxon>
    </lineage>
</organism>
<feature type="compositionally biased region" description="Polar residues" evidence="1">
    <location>
        <begin position="102"/>
        <end position="111"/>
    </location>
</feature>
<proteinExistence type="predicted"/>
<feature type="region of interest" description="Disordered" evidence="1">
    <location>
        <begin position="264"/>
        <end position="299"/>
    </location>
</feature>
<accession>A0A1Y2ICT6</accession>
<protein>
    <submittedName>
        <fullName evidence="2">Uncharacterized protein</fullName>
    </submittedName>
</protein>
<dbReference type="Proteomes" id="UP000193067">
    <property type="component" value="Unassembled WGS sequence"/>
</dbReference>
<keyword evidence="3" id="KW-1185">Reference proteome</keyword>
<evidence type="ECO:0000313" key="3">
    <source>
        <dbReference type="Proteomes" id="UP000193067"/>
    </source>
</evidence>